<feature type="domain" description="Methyl-accepting transducer" evidence="11">
    <location>
        <begin position="353"/>
        <end position="589"/>
    </location>
</feature>
<evidence type="ECO:0000256" key="3">
    <source>
        <dbReference type="ARBA" id="ARBA00022500"/>
    </source>
</evidence>
<dbReference type="SUPFAM" id="SSF58104">
    <property type="entry name" value="Methyl-accepting chemotaxis protein (MCP) signaling domain"/>
    <property type="match status" value="1"/>
</dbReference>
<dbReference type="InterPro" id="IPR003660">
    <property type="entry name" value="HAMP_dom"/>
</dbReference>
<comment type="caution">
    <text evidence="13">The sequence shown here is derived from an EMBL/GenBank/DDBJ whole genome shotgun (WGS) entry which is preliminary data.</text>
</comment>
<evidence type="ECO:0000259" key="12">
    <source>
        <dbReference type="PROSITE" id="PS50885"/>
    </source>
</evidence>
<keyword evidence="2" id="KW-1003">Cell membrane</keyword>
<keyword evidence="14" id="KW-1185">Reference proteome</keyword>
<dbReference type="PANTHER" id="PTHR32089:SF117">
    <property type="entry name" value="METHYL ACCEPTING SENSORY TRANSDUCER WITH CACHE_1 SMALL MOLECULE BINDING DOMAIN"/>
    <property type="match status" value="1"/>
</dbReference>
<evidence type="ECO:0000256" key="2">
    <source>
        <dbReference type="ARBA" id="ARBA00022475"/>
    </source>
</evidence>
<evidence type="ECO:0000256" key="5">
    <source>
        <dbReference type="ARBA" id="ARBA00022989"/>
    </source>
</evidence>
<sequence>MRLQATLKTKLLLAVLIMAFVAIAVRAATSFFDLRQQARTSVLNEIALAGNLLSSNVAGWVSDNRRLMETAARRLQAGEALESVLPFSQQAGGYLYTYLGTTQGEMIMFPDEPLPADFDPRTRPWYQQANNAGRSVFTPPYIDASSGGYVVTFATPVPGRGVLGSDVPLQAVVDTVVAANLGTGGYSLLVDGDGLILAHPDEAFAEQNIRALNDTLTPQRLNQLRQNTALVSMPMGGQNSLVAFTAIPDSNWSLGFVLDEAAVNAPIRRMLIGTLLNTIIILAIYFAVALALLRWLLAPLDTIRDAMHDIGQGEGDLTLRLSYNKADELGQLSQSFNQFMGTIQSLVSRARATSAELDGEAAAMQDDSRENNQQILLQQDEIGQVAAAIHEMSMTANEVAQSASETAEAARRSAESTAAGLSLAKENRANMEKLTQGIHETTAVIQSLNEHALKINSILATIQGIAEQTNLLALNAAIEAARAGEQGRGFAVVADEVRALSQRTHDATGEIQTMIEGLQTQTGNAVTMMDKSVSVTQDTAENARGVAESLSAINEAIGLINNMSDRIANASGEQHKATDEISRITSTIKDAADHLATNAHEADQRAQSLAKLATDLSANLNRFVV</sequence>
<comment type="similarity">
    <text evidence="8">Belongs to the methyl-accepting chemotaxis (MCP) protein family.</text>
</comment>
<dbReference type="PANTHER" id="PTHR32089">
    <property type="entry name" value="METHYL-ACCEPTING CHEMOTAXIS PROTEIN MCPB"/>
    <property type="match status" value="1"/>
</dbReference>
<evidence type="ECO:0000313" key="14">
    <source>
        <dbReference type="Proteomes" id="UP001595617"/>
    </source>
</evidence>
<dbReference type="Pfam" id="PF00015">
    <property type="entry name" value="MCPsignal"/>
    <property type="match status" value="1"/>
</dbReference>
<accession>A0ABV7ZTH6</accession>
<dbReference type="SUPFAM" id="SSF103190">
    <property type="entry name" value="Sensory domain-like"/>
    <property type="match status" value="1"/>
</dbReference>
<dbReference type="InterPro" id="IPR033479">
    <property type="entry name" value="dCache_1"/>
</dbReference>
<keyword evidence="5 10" id="KW-1133">Transmembrane helix</keyword>
<gene>
    <name evidence="13" type="ORF">ACFOOG_01680</name>
</gene>
<proteinExistence type="inferred from homology"/>
<evidence type="ECO:0000256" key="6">
    <source>
        <dbReference type="ARBA" id="ARBA00023136"/>
    </source>
</evidence>
<keyword evidence="7 9" id="KW-0807">Transducer</keyword>
<dbReference type="CDD" id="cd12912">
    <property type="entry name" value="PDC2_MCP_like"/>
    <property type="match status" value="1"/>
</dbReference>
<evidence type="ECO:0000256" key="9">
    <source>
        <dbReference type="PROSITE-ProRule" id="PRU00284"/>
    </source>
</evidence>
<name>A0ABV7ZTH6_9GAMM</name>
<organism evidence="13 14">
    <name type="scientific">Saccharospirillum mangrovi</name>
    <dbReference type="NCBI Taxonomy" id="2161747"/>
    <lineage>
        <taxon>Bacteria</taxon>
        <taxon>Pseudomonadati</taxon>
        <taxon>Pseudomonadota</taxon>
        <taxon>Gammaproteobacteria</taxon>
        <taxon>Oceanospirillales</taxon>
        <taxon>Saccharospirillaceae</taxon>
        <taxon>Saccharospirillum</taxon>
    </lineage>
</organism>
<dbReference type="Gene3D" id="3.30.450.20">
    <property type="entry name" value="PAS domain"/>
    <property type="match status" value="2"/>
</dbReference>
<keyword evidence="6 10" id="KW-0472">Membrane</keyword>
<dbReference type="PROSITE" id="PS50111">
    <property type="entry name" value="CHEMOTAXIS_TRANSDUC_2"/>
    <property type="match status" value="1"/>
</dbReference>
<evidence type="ECO:0000256" key="1">
    <source>
        <dbReference type="ARBA" id="ARBA00004651"/>
    </source>
</evidence>
<dbReference type="RefSeq" id="WP_380692715.1">
    <property type="nucleotide sequence ID" value="NZ_JBHRYR010000002.1"/>
</dbReference>
<feature type="transmembrane region" description="Helical" evidence="10">
    <location>
        <begin position="275"/>
        <end position="297"/>
    </location>
</feature>
<keyword evidence="4 10" id="KW-0812">Transmembrane</keyword>
<dbReference type="EMBL" id="JBHRYR010000002">
    <property type="protein sequence ID" value="MFC3851529.1"/>
    <property type="molecule type" value="Genomic_DNA"/>
</dbReference>
<dbReference type="CDD" id="cd11386">
    <property type="entry name" value="MCP_signal"/>
    <property type="match status" value="1"/>
</dbReference>
<evidence type="ECO:0000256" key="10">
    <source>
        <dbReference type="SAM" id="Phobius"/>
    </source>
</evidence>
<dbReference type="Pfam" id="PF02743">
    <property type="entry name" value="dCache_1"/>
    <property type="match status" value="1"/>
</dbReference>
<reference evidence="14" key="1">
    <citation type="journal article" date="2019" name="Int. J. Syst. Evol. Microbiol.">
        <title>The Global Catalogue of Microorganisms (GCM) 10K type strain sequencing project: providing services to taxonomists for standard genome sequencing and annotation.</title>
        <authorList>
            <consortium name="The Broad Institute Genomics Platform"/>
            <consortium name="The Broad Institute Genome Sequencing Center for Infectious Disease"/>
            <person name="Wu L."/>
            <person name="Ma J."/>
        </authorList>
    </citation>
    <scope>NUCLEOTIDE SEQUENCE [LARGE SCALE GENOMIC DNA]</scope>
    <source>
        <strain evidence="14">IBRC 10765</strain>
    </source>
</reference>
<evidence type="ECO:0000313" key="13">
    <source>
        <dbReference type="EMBL" id="MFC3851529.1"/>
    </source>
</evidence>
<dbReference type="SMART" id="SM00283">
    <property type="entry name" value="MA"/>
    <property type="match status" value="1"/>
</dbReference>
<dbReference type="CDD" id="cd06225">
    <property type="entry name" value="HAMP"/>
    <property type="match status" value="1"/>
</dbReference>
<dbReference type="CDD" id="cd12913">
    <property type="entry name" value="PDC1_MCP_like"/>
    <property type="match status" value="1"/>
</dbReference>
<evidence type="ECO:0000256" key="8">
    <source>
        <dbReference type="ARBA" id="ARBA00029447"/>
    </source>
</evidence>
<feature type="domain" description="HAMP" evidence="12">
    <location>
        <begin position="294"/>
        <end position="348"/>
    </location>
</feature>
<comment type="subcellular location">
    <subcellularLocation>
        <location evidence="1">Cell membrane</location>
        <topology evidence="1">Multi-pass membrane protein</topology>
    </subcellularLocation>
</comment>
<evidence type="ECO:0000259" key="11">
    <source>
        <dbReference type="PROSITE" id="PS50111"/>
    </source>
</evidence>
<protein>
    <submittedName>
        <fullName evidence="13">Methyl-accepting chemotaxis protein</fullName>
    </submittedName>
</protein>
<dbReference type="InterPro" id="IPR004089">
    <property type="entry name" value="MCPsignal_dom"/>
</dbReference>
<dbReference type="SMART" id="SM00304">
    <property type="entry name" value="HAMP"/>
    <property type="match status" value="2"/>
</dbReference>
<dbReference type="PROSITE" id="PS50885">
    <property type="entry name" value="HAMP"/>
    <property type="match status" value="1"/>
</dbReference>
<dbReference type="Pfam" id="PF00672">
    <property type="entry name" value="HAMP"/>
    <property type="match status" value="1"/>
</dbReference>
<dbReference type="Gene3D" id="1.10.287.950">
    <property type="entry name" value="Methyl-accepting chemotaxis protein"/>
    <property type="match status" value="1"/>
</dbReference>
<dbReference type="InterPro" id="IPR029151">
    <property type="entry name" value="Sensor-like_sf"/>
</dbReference>
<keyword evidence="3" id="KW-0145">Chemotaxis</keyword>
<dbReference type="Proteomes" id="UP001595617">
    <property type="component" value="Unassembled WGS sequence"/>
</dbReference>
<evidence type="ECO:0000256" key="4">
    <source>
        <dbReference type="ARBA" id="ARBA00022692"/>
    </source>
</evidence>
<evidence type="ECO:0000256" key="7">
    <source>
        <dbReference type="ARBA" id="ARBA00023224"/>
    </source>
</evidence>